<feature type="transmembrane region" description="Helical" evidence="2">
    <location>
        <begin position="22"/>
        <end position="43"/>
    </location>
</feature>
<reference evidence="5" key="1">
    <citation type="journal article" date="2019" name="Int. J. Syst. Evol. Microbiol.">
        <title>The Global Catalogue of Microorganisms (GCM) 10K type strain sequencing project: providing services to taxonomists for standard genome sequencing and annotation.</title>
        <authorList>
            <consortium name="The Broad Institute Genomics Platform"/>
            <consortium name="The Broad Institute Genome Sequencing Center for Infectious Disease"/>
            <person name="Wu L."/>
            <person name="Ma J."/>
        </authorList>
    </citation>
    <scope>NUCLEOTIDE SEQUENCE [LARGE SCALE GENOMIC DNA]</scope>
    <source>
        <strain evidence="5">CGMCC 4.7645</strain>
    </source>
</reference>
<feature type="compositionally biased region" description="Polar residues" evidence="1">
    <location>
        <begin position="266"/>
        <end position="292"/>
    </location>
</feature>
<feature type="transmembrane region" description="Helical" evidence="2">
    <location>
        <begin position="440"/>
        <end position="461"/>
    </location>
</feature>
<accession>A0ABW5FKQ9</accession>
<feature type="region of interest" description="Disordered" evidence="1">
    <location>
        <begin position="262"/>
        <end position="320"/>
    </location>
</feature>
<dbReference type="InterPro" id="IPR036388">
    <property type="entry name" value="WH-like_DNA-bd_sf"/>
</dbReference>
<sequence length="1019" mass="109328">MTGSIVHFGRAALTTIRTVGEVLRAAVALAILLALVVGVPYGLVRYIGWPLPDHVPTWDAIQTALLAPMTPQFLLDVFACVLWPTWARFMLDILDAILDAARSRSLPRPTRGLRSGPLRAVAAALVGAIVFSILSSRTASHQTNVGAVGLATGRHTPVASTLYHPAVVETTERTRTATAEQHMYPDAQTGTSNTETVRPPAGGVYDSLWRIAQRCLGDGNRWPEIWNLNKGVTQVDGRVFTNPSLIRPGWTLRLPTQSVRLPAPPVQNQAAPSEQGQADTGPRQQSAPTTSTPDRDRPAPTSPPIASDVPQPPSTTHPGTGISLSTGAFVGIGFAALVTLAVVTVRLRRRRRYRPNRPEPDDPSMAPMVRALRIAHDAASLPEEEDGAPIRLSPGTLSEVETRDRARRTAFAVLPNTGDTVLGTRDGQAVALDLARSRGLGFIGTGAHAAVRALVIALLAAESQGSLLVIPASDAHALFGVDLPHRPPERLRIVDDLGVALDTVEAELLARACETTDETDLDREQGSVHSPLALVATPTADAERRLQAILDNGSGLNLAGLLLGQWRAGGTVRVRDDGTVGATSPTLTEDLAGARLFTLPDADTAALLDLLRAADPAPENPAEGRNGERERAQTAEVDFATPPDGKPDEETATVQIGYEFVVADANTPGPATPRAPEAPPVGVVLDFGGSVEATVSGTAPQDGASEPSAVDISLSARSVPFETRTPRQAIPTTAKVIPPTSAAEETERTGAPKSPDNRQETPALRLQVLGRLRLIYAAQEPTDVIDALAPRQREILVYLALHRGGSRREALTAALWPGAPGDRPYNSFHATLSQLRRALRRATTDTIANITINDDGHYSLDKHVVAVDLWHLQDALTERRRASTADARVAAMRRVVELYSGGLAEEIAAEWIDAPREALRRDVLEGLSDLVRVVGENDPEQTLALLEQARTLDPYNEAIYRDLMRTQARLGRTDSVPRTLTLLTRTLAQLDERPTRDTFALADFLGRPRTRSVHDRNAG</sequence>
<dbReference type="InterPro" id="IPR018392">
    <property type="entry name" value="LysM"/>
</dbReference>
<feature type="transmembrane region" description="Helical" evidence="2">
    <location>
        <begin position="322"/>
        <end position="347"/>
    </location>
</feature>
<dbReference type="InterPro" id="IPR051677">
    <property type="entry name" value="AfsR-DnrI-RedD_regulator"/>
</dbReference>
<feature type="region of interest" description="Disordered" evidence="1">
    <location>
        <begin position="615"/>
        <end position="649"/>
    </location>
</feature>
<keyword evidence="5" id="KW-1185">Reference proteome</keyword>
<dbReference type="Proteomes" id="UP001597417">
    <property type="component" value="Unassembled WGS sequence"/>
</dbReference>
<dbReference type="Gene3D" id="3.10.350.10">
    <property type="entry name" value="LysM domain"/>
    <property type="match status" value="1"/>
</dbReference>
<dbReference type="Gene3D" id="1.10.10.10">
    <property type="entry name" value="Winged helix-like DNA-binding domain superfamily/Winged helix DNA-binding domain"/>
    <property type="match status" value="1"/>
</dbReference>
<evidence type="ECO:0000256" key="1">
    <source>
        <dbReference type="SAM" id="MobiDB-lite"/>
    </source>
</evidence>
<dbReference type="EMBL" id="JBHUKR010000002">
    <property type="protein sequence ID" value="MFD2414822.1"/>
    <property type="molecule type" value="Genomic_DNA"/>
</dbReference>
<evidence type="ECO:0000256" key="2">
    <source>
        <dbReference type="SAM" id="Phobius"/>
    </source>
</evidence>
<dbReference type="InterPro" id="IPR011990">
    <property type="entry name" value="TPR-like_helical_dom_sf"/>
</dbReference>
<dbReference type="InterPro" id="IPR036779">
    <property type="entry name" value="LysM_dom_sf"/>
</dbReference>
<name>A0ABW5FKQ9_9PSEU</name>
<evidence type="ECO:0000313" key="5">
    <source>
        <dbReference type="Proteomes" id="UP001597417"/>
    </source>
</evidence>
<comment type="caution">
    <text evidence="4">The sequence shown here is derived from an EMBL/GenBank/DDBJ whole genome shotgun (WGS) entry which is preliminary data.</text>
</comment>
<feature type="domain" description="Bacterial transcriptional activator" evidence="3">
    <location>
        <begin position="867"/>
        <end position="1005"/>
    </location>
</feature>
<dbReference type="SUPFAM" id="SSF46894">
    <property type="entry name" value="C-terminal effector domain of the bipartite response regulators"/>
    <property type="match status" value="1"/>
</dbReference>
<evidence type="ECO:0000313" key="4">
    <source>
        <dbReference type="EMBL" id="MFD2414822.1"/>
    </source>
</evidence>
<proteinExistence type="predicted"/>
<keyword evidence="2" id="KW-0472">Membrane</keyword>
<gene>
    <name evidence="4" type="ORF">ACFSXZ_00575</name>
</gene>
<dbReference type="InterPro" id="IPR016032">
    <property type="entry name" value="Sig_transdc_resp-reg_C-effctor"/>
</dbReference>
<dbReference type="PANTHER" id="PTHR35807">
    <property type="entry name" value="TRANSCRIPTIONAL REGULATOR REDD-RELATED"/>
    <property type="match status" value="1"/>
</dbReference>
<dbReference type="InterPro" id="IPR005158">
    <property type="entry name" value="BTAD"/>
</dbReference>
<evidence type="ECO:0000259" key="3">
    <source>
        <dbReference type="SMART" id="SM01043"/>
    </source>
</evidence>
<keyword evidence="2" id="KW-1133">Transmembrane helix</keyword>
<feature type="compositionally biased region" description="Basic and acidic residues" evidence="1">
    <location>
        <begin position="745"/>
        <end position="759"/>
    </location>
</feature>
<dbReference type="SMART" id="SM01043">
    <property type="entry name" value="BTAD"/>
    <property type="match status" value="1"/>
</dbReference>
<dbReference type="SUPFAM" id="SSF48452">
    <property type="entry name" value="TPR-like"/>
    <property type="match status" value="1"/>
</dbReference>
<dbReference type="Gene3D" id="1.25.40.10">
    <property type="entry name" value="Tetratricopeptide repeat domain"/>
    <property type="match status" value="1"/>
</dbReference>
<dbReference type="PANTHER" id="PTHR35807:SF2">
    <property type="entry name" value="TRANSCRIPTIONAL ACTIVATOR DOMAIN"/>
    <property type="match status" value="1"/>
</dbReference>
<keyword evidence="2" id="KW-0812">Transmembrane</keyword>
<feature type="region of interest" description="Disordered" evidence="1">
    <location>
        <begin position="381"/>
        <end position="401"/>
    </location>
</feature>
<dbReference type="Pfam" id="PF03704">
    <property type="entry name" value="BTAD"/>
    <property type="match status" value="1"/>
</dbReference>
<organism evidence="4 5">
    <name type="scientific">Amycolatopsis pigmentata</name>
    <dbReference type="NCBI Taxonomy" id="450801"/>
    <lineage>
        <taxon>Bacteria</taxon>
        <taxon>Bacillati</taxon>
        <taxon>Actinomycetota</taxon>
        <taxon>Actinomycetes</taxon>
        <taxon>Pseudonocardiales</taxon>
        <taxon>Pseudonocardiaceae</taxon>
        <taxon>Amycolatopsis</taxon>
    </lineage>
</organism>
<protein>
    <submittedName>
        <fullName evidence="4">BTAD domain-containing putative transcriptional regulator</fullName>
    </submittedName>
</protein>
<dbReference type="CDD" id="cd00118">
    <property type="entry name" value="LysM"/>
    <property type="match status" value="1"/>
</dbReference>
<dbReference type="RefSeq" id="WP_378260057.1">
    <property type="nucleotide sequence ID" value="NZ_JBHUKR010000002.1"/>
</dbReference>
<feature type="region of interest" description="Disordered" evidence="1">
    <location>
        <begin position="725"/>
        <end position="762"/>
    </location>
</feature>